<dbReference type="AlphaFoldDB" id="A0A0C2IWU9"/>
<dbReference type="VEuPathDB" id="FungiDB:SPBR_02145"/>
<evidence type="ECO:0000313" key="2">
    <source>
        <dbReference type="Proteomes" id="UP000031575"/>
    </source>
</evidence>
<keyword evidence="2" id="KW-1185">Reference proteome</keyword>
<reference evidence="1 2" key="1">
    <citation type="journal article" date="2014" name="BMC Genomics">
        <title>Comparative genomics of the major fungal agents of human and animal Sporotrichosis: Sporothrix schenckii and Sporothrix brasiliensis.</title>
        <authorList>
            <person name="Teixeira M.M."/>
            <person name="de Almeida L.G."/>
            <person name="Kubitschek-Barreira P."/>
            <person name="Alves F.L."/>
            <person name="Kioshima E.S."/>
            <person name="Abadio A.K."/>
            <person name="Fernandes L."/>
            <person name="Derengowski L.S."/>
            <person name="Ferreira K.S."/>
            <person name="Souza R.C."/>
            <person name="Ruiz J.C."/>
            <person name="de Andrade N.C."/>
            <person name="Paes H.C."/>
            <person name="Nicola A.M."/>
            <person name="Albuquerque P."/>
            <person name="Gerber A.L."/>
            <person name="Martins V.P."/>
            <person name="Peconick L.D."/>
            <person name="Neto A.V."/>
            <person name="Chaucanez C.B."/>
            <person name="Silva P.A."/>
            <person name="Cunha O.L."/>
            <person name="de Oliveira F.F."/>
            <person name="dos Santos T.C."/>
            <person name="Barros A.L."/>
            <person name="Soares M.A."/>
            <person name="de Oliveira L.M."/>
            <person name="Marini M.M."/>
            <person name="Villalobos-Duno H."/>
            <person name="Cunha M.M."/>
            <person name="de Hoog S."/>
            <person name="da Silveira J.F."/>
            <person name="Henrissat B."/>
            <person name="Nino-Vega G.A."/>
            <person name="Cisalpino P.S."/>
            <person name="Mora-Montes H.M."/>
            <person name="Almeida S.R."/>
            <person name="Stajich J.E."/>
            <person name="Lopes-Bezerra L.M."/>
            <person name="Vasconcelos A.T."/>
            <person name="Felipe M.S."/>
        </authorList>
    </citation>
    <scope>NUCLEOTIDE SEQUENCE [LARGE SCALE GENOMIC DNA]</scope>
    <source>
        <strain evidence="1 2">5110</strain>
    </source>
</reference>
<comment type="caution">
    <text evidence="1">The sequence shown here is derived from an EMBL/GenBank/DDBJ whole genome shotgun (WGS) entry which is preliminary data.</text>
</comment>
<name>A0A0C2IWU9_9PEZI</name>
<dbReference type="OrthoDB" id="10367207at2759"/>
<dbReference type="EMBL" id="AWTV01000007">
    <property type="protein sequence ID" value="KIH91225.1"/>
    <property type="molecule type" value="Genomic_DNA"/>
</dbReference>
<evidence type="ECO:0000313" key="1">
    <source>
        <dbReference type="EMBL" id="KIH91225.1"/>
    </source>
</evidence>
<dbReference type="GeneID" id="63675373"/>
<accession>A0A0C2IWU9</accession>
<dbReference type="Proteomes" id="UP000031575">
    <property type="component" value="Unassembled WGS sequence"/>
</dbReference>
<proteinExistence type="predicted"/>
<dbReference type="RefSeq" id="XP_040619235.1">
    <property type="nucleotide sequence ID" value="XM_040760452.1"/>
</dbReference>
<organism evidence="1 2">
    <name type="scientific">Sporothrix brasiliensis 5110</name>
    <dbReference type="NCBI Taxonomy" id="1398154"/>
    <lineage>
        <taxon>Eukaryota</taxon>
        <taxon>Fungi</taxon>
        <taxon>Dikarya</taxon>
        <taxon>Ascomycota</taxon>
        <taxon>Pezizomycotina</taxon>
        <taxon>Sordariomycetes</taxon>
        <taxon>Sordariomycetidae</taxon>
        <taxon>Ophiostomatales</taxon>
        <taxon>Ophiostomataceae</taxon>
        <taxon>Sporothrix</taxon>
    </lineage>
</organism>
<dbReference type="HOGENOM" id="CLU_2544087_0_0_1"/>
<gene>
    <name evidence="1" type="ORF">SPBR_02145</name>
</gene>
<sequence length="83" mass="9735">MVEAVARRNIHGERPRRKRRRVLRLEVPDVTGRVRRLREEDPRCGRQANFKPAQRPDRHVLWLWVLPSTGLAFSLAGQEQDTA</sequence>
<protein>
    <submittedName>
        <fullName evidence="1">Uncharacterized protein</fullName>
    </submittedName>
</protein>